<protein>
    <submittedName>
        <fullName evidence="1">Uncharacterized protein</fullName>
    </submittedName>
</protein>
<accession>A0A0A9EP99</accession>
<reference evidence="1" key="1">
    <citation type="submission" date="2014-09" db="EMBL/GenBank/DDBJ databases">
        <authorList>
            <person name="Magalhaes I.L.F."/>
            <person name="Oliveira U."/>
            <person name="Santos F.R."/>
            <person name="Vidigal T.H.D.A."/>
            <person name="Brescovit A.D."/>
            <person name="Santos A.J."/>
        </authorList>
    </citation>
    <scope>NUCLEOTIDE SEQUENCE</scope>
    <source>
        <tissue evidence="1">Shoot tissue taken approximately 20 cm above the soil surface</tissue>
    </source>
</reference>
<name>A0A0A9EP99_ARUDO</name>
<evidence type="ECO:0000313" key="1">
    <source>
        <dbReference type="EMBL" id="JAD99665.1"/>
    </source>
</evidence>
<sequence length="53" mass="5410">MPAPPTPRPRPVAGGTGDFSAALGAMVLQVACARVFRFSEVLRGGGVCVLRLG</sequence>
<dbReference type="AlphaFoldDB" id="A0A0A9EP99"/>
<reference evidence="1" key="2">
    <citation type="journal article" date="2015" name="Data Brief">
        <title>Shoot transcriptome of the giant reed, Arundo donax.</title>
        <authorList>
            <person name="Barrero R.A."/>
            <person name="Guerrero F.D."/>
            <person name="Moolhuijzen P."/>
            <person name="Goolsby J.A."/>
            <person name="Tidwell J."/>
            <person name="Bellgard S.E."/>
            <person name="Bellgard M.I."/>
        </authorList>
    </citation>
    <scope>NUCLEOTIDE SEQUENCE</scope>
    <source>
        <tissue evidence="1">Shoot tissue taken approximately 20 cm above the soil surface</tissue>
    </source>
</reference>
<dbReference type="EMBL" id="GBRH01198230">
    <property type="protein sequence ID" value="JAD99665.1"/>
    <property type="molecule type" value="Transcribed_RNA"/>
</dbReference>
<organism evidence="1">
    <name type="scientific">Arundo donax</name>
    <name type="common">Giant reed</name>
    <name type="synonym">Donax arundinaceus</name>
    <dbReference type="NCBI Taxonomy" id="35708"/>
    <lineage>
        <taxon>Eukaryota</taxon>
        <taxon>Viridiplantae</taxon>
        <taxon>Streptophyta</taxon>
        <taxon>Embryophyta</taxon>
        <taxon>Tracheophyta</taxon>
        <taxon>Spermatophyta</taxon>
        <taxon>Magnoliopsida</taxon>
        <taxon>Liliopsida</taxon>
        <taxon>Poales</taxon>
        <taxon>Poaceae</taxon>
        <taxon>PACMAD clade</taxon>
        <taxon>Arundinoideae</taxon>
        <taxon>Arundineae</taxon>
        <taxon>Arundo</taxon>
    </lineage>
</organism>
<proteinExistence type="predicted"/>